<organism evidence="1">
    <name type="scientific">Nothobranchius kuhntae</name>
    <name type="common">Beira killifish</name>
    <dbReference type="NCBI Taxonomy" id="321403"/>
    <lineage>
        <taxon>Eukaryota</taxon>
        <taxon>Metazoa</taxon>
        <taxon>Chordata</taxon>
        <taxon>Craniata</taxon>
        <taxon>Vertebrata</taxon>
        <taxon>Euteleostomi</taxon>
        <taxon>Actinopterygii</taxon>
        <taxon>Neopterygii</taxon>
        <taxon>Teleostei</taxon>
        <taxon>Neoteleostei</taxon>
        <taxon>Acanthomorphata</taxon>
        <taxon>Ovalentaria</taxon>
        <taxon>Atherinomorphae</taxon>
        <taxon>Cyprinodontiformes</taxon>
        <taxon>Nothobranchiidae</taxon>
        <taxon>Nothobranchius</taxon>
    </lineage>
</organism>
<reference evidence="1" key="1">
    <citation type="submission" date="2016-05" db="EMBL/GenBank/DDBJ databases">
        <authorList>
            <person name="Lavstsen T."/>
            <person name="Jespersen J.S."/>
        </authorList>
    </citation>
    <scope>NUCLEOTIDE SEQUENCE</scope>
    <source>
        <tissue evidence="1">Brain</tissue>
    </source>
</reference>
<evidence type="ECO:0000313" key="1">
    <source>
        <dbReference type="EMBL" id="SBR21355.1"/>
    </source>
</evidence>
<feature type="non-terminal residue" evidence="1">
    <location>
        <position position="1"/>
    </location>
</feature>
<dbReference type="AlphaFoldDB" id="A0A1A8JPR7"/>
<accession>A0A1A8JPR7</accession>
<reference evidence="1" key="2">
    <citation type="submission" date="2016-06" db="EMBL/GenBank/DDBJ databases">
        <title>The genome of a short-lived fish provides insights into sex chromosome evolution and the genetic control of aging.</title>
        <authorList>
            <person name="Reichwald K."/>
            <person name="Felder M."/>
            <person name="Petzold A."/>
            <person name="Koch P."/>
            <person name="Groth M."/>
            <person name="Platzer M."/>
        </authorList>
    </citation>
    <scope>NUCLEOTIDE SEQUENCE</scope>
    <source>
        <tissue evidence="1">Brain</tissue>
    </source>
</reference>
<gene>
    <name evidence="1" type="primary">Nfu_g_1_012595</name>
</gene>
<protein>
    <submittedName>
        <fullName evidence="1">Uncharacterized protein</fullName>
    </submittedName>
</protein>
<proteinExistence type="predicted"/>
<name>A0A1A8JPR7_NOTKU</name>
<dbReference type="EMBL" id="HAEE01001339">
    <property type="protein sequence ID" value="SBR21355.1"/>
    <property type="molecule type" value="Transcribed_RNA"/>
</dbReference>
<sequence>LLFQTELSCSSLIFISSEAFLHLIHVHERAGPPSL</sequence>